<protein>
    <submittedName>
        <fullName evidence="2">Uncharacterized protein</fullName>
    </submittedName>
</protein>
<keyword evidence="3" id="KW-1185">Reference proteome</keyword>
<evidence type="ECO:0000313" key="2">
    <source>
        <dbReference type="EMBL" id="KWS03212.1"/>
    </source>
</evidence>
<comment type="caution">
    <text evidence="2">The sequence shown here is derived from an EMBL/GenBank/DDBJ whole genome shotgun (WGS) entry which is preliminary data.</text>
</comment>
<dbReference type="EMBL" id="JAJA02000001">
    <property type="protein sequence ID" value="KWS03212.1"/>
    <property type="molecule type" value="Genomic_DNA"/>
</dbReference>
<dbReference type="AlphaFoldDB" id="A0A108U623"/>
<evidence type="ECO:0000313" key="3">
    <source>
        <dbReference type="Proteomes" id="UP000023435"/>
    </source>
</evidence>
<organism evidence="2 3">
    <name type="scientific">Lysobacter capsici AZ78</name>
    <dbReference type="NCBI Taxonomy" id="1444315"/>
    <lineage>
        <taxon>Bacteria</taxon>
        <taxon>Pseudomonadati</taxon>
        <taxon>Pseudomonadota</taxon>
        <taxon>Gammaproteobacteria</taxon>
        <taxon>Lysobacterales</taxon>
        <taxon>Lysobacteraceae</taxon>
        <taxon>Lysobacter</taxon>
    </lineage>
</organism>
<dbReference type="Proteomes" id="UP000023435">
    <property type="component" value="Unassembled WGS sequence"/>
</dbReference>
<evidence type="ECO:0000256" key="1">
    <source>
        <dbReference type="SAM" id="MobiDB-lite"/>
    </source>
</evidence>
<name>A0A108U623_9GAMM</name>
<gene>
    <name evidence="2" type="ORF">AZ78_0758</name>
</gene>
<reference evidence="2 3" key="1">
    <citation type="journal article" date="2014" name="Genome Announc.">
        <title>Draft Genome Sequence of Lysobacter capsici AZ78, a Bacterium Antagonistic to Plant-Pathogenic Oomycetes.</title>
        <authorList>
            <person name="Puopolo G."/>
            <person name="Sonego P."/>
            <person name="Engelen K."/>
            <person name="Pertot I."/>
        </authorList>
    </citation>
    <scope>NUCLEOTIDE SEQUENCE [LARGE SCALE GENOMIC DNA]</scope>
    <source>
        <strain evidence="2 3">AZ78</strain>
    </source>
</reference>
<sequence length="37" mass="3937">MQPEDVLVQGTLSPRGARTRPARPSGYDRPGVGCIQA</sequence>
<feature type="region of interest" description="Disordered" evidence="1">
    <location>
        <begin position="1"/>
        <end position="37"/>
    </location>
</feature>
<accession>A0A108U623</accession>
<proteinExistence type="predicted"/>